<dbReference type="RefSeq" id="WP_227710809.1">
    <property type="nucleotide sequence ID" value="NZ_JAJEQW010000020.1"/>
</dbReference>
<reference evidence="7" key="1">
    <citation type="submission" date="2021-10" db="EMBL/GenBank/DDBJ databases">
        <title>Anaerobic single-cell dispensing facilitates the cultivation of human gut bacteria.</title>
        <authorList>
            <person name="Afrizal A."/>
        </authorList>
    </citation>
    <scope>NUCLEOTIDE SEQUENCE</scope>
    <source>
        <strain evidence="7">CLA-AA-H204</strain>
    </source>
</reference>
<evidence type="ECO:0000256" key="2">
    <source>
        <dbReference type="ARBA" id="ARBA00009773"/>
    </source>
</evidence>
<feature type="transmembrane region" description="Helical" evidence="6">
    <location>
        <begin position="69"/>
        <end position="91"/>
    </location>
</feature>
<dbReference type="GO" id="GO:0055085">
    <property type="term" value="P:transmembrane transport"/>
    <property type="evidence" value="ECO:0007669"/>
    <property type="project" value="TreeGrafter"/>
</dbReference>
<feature type="transmembrane region" description="Helical" evidence="6">
    <location>
        <begin position="20"/>
        <end position="48"/>
    </location>
</feature>
<feature type="transmembrane region" description="Helical" evidence="6">
    <location>
        <begin position="218"/>
        <end position="239"/>
    </location>
</feature>
<proteinExistence type="inferred from homology"/>
<dbReference type="GO" id="GO:0016020">
    <property type="term" value="C:membrane"/>
    <property type="evidence" value="ECO:0007669"/>
    <property type="project" value="UniProtKB-SubCell"/>
</dbReference>
<protein>
    <submittedName>
        <fullName evidence="7">AI-2E family transporter</fullName>
    </submittedName>
</protein>
<dbReference type="AlphaFoldDB" id="A0AAW4WF46"/>
<comment type="subcellular location">
    <subcellularLocation>
        <location evidence="1">Membrane</location>
        <topology evidence="1">Multi-pass membrane protein</topology>
    </subcellularLocation>
</comment>
<feature type="transmembrane region" description="Helical" evidence="6">
    <location>
        <begin position="316"/>
        <end position="343"/>
    </location>
</feature>
<evidence type="ECO:0000313" key="7">
    <source>
        <dbReference type="EMBL" id="MCC2243395.1"/>
    </source>
</evidence>
<dbReference type="Pfam" id="PF01594">
    <property type="entry name" value="AI-2E_transport"/>
    <property type="match status" value="1"/>
</dbReference>
<evidence type="ECO:0000313" key="8">
    <source>
        <dbReference type="Proteomes" id="UP001198893"/>
    </source>
</evidence>
<name>A0AAW4WF46_9FIRM</name>
<dbReference type="EMBL" id="JAJEQW010000020">
    <property type="protein sequence ID" value="MCC2243395.1"/>
    <property type="molecule type" value="Genomic_DNA"/>
</dbReference>
<evidence type="ECO:0000256" key="3">
    <source>
        <dbReference type="ARBA" id="ARBA00022692"/>
    </source>
</evidence>
<dbReference type="PANTHER" id="PTHR21716:SF68">
    <property type="entry name" value="TRANSPORT PROTEIN YTVI-RELATED"/>
    <property type="match status" value="1"/>
</dbReference>
<accession>A0AAW4WF46</accession>
<dbReference type="InterPro" id="IPR002549">
    <property type="entry name" value="AI-2E-like"/>
</dbReference>
<evidence type="ECO:0000256" key="1">
    <source>
        <dbReference type="ARBA" id="ARBA00004141"/>
    </source>
</evidence>
<gene>
    <name evidence="7" type="ORF">LKD47_14025</name>
</gene>
<feature type="transmembrane region" description="Helical" evidence="6">
    <location>
        <begin position="245"/>
        <end position="273"/>
    </location>
</feature>
<evidence type="ECO:0000256" key="5">
    <source>
        <dbReference type="ARBA" id="ARBA00023136"/>
    </source>
</evidence>
<evidence type="ECO:0000256" key="6">
    <source>
        <dbReference type="SAM" id="Phobius"/>
    </source>
</evidence>
<dbReference type="Proteomes" id="UP001198893">
    <property type="component" value="Unassembled WGS sequence"/>
</dbReference>
<dbReference type="PANTHER" id="PTHR21716">
    <property type="entry name" value="TRANSMEMBRANE PROTEIN"/>
    <property type="match status" value="1"/>
</dbReference>
<keyword evidence="4 6" id="KW-1133">Transmembrane helix</keyword>
<organism evidence="7 8">
    <name type="scientific">Roseburia amylophila</name>
    <dbReference type="NCBI Taxonomy" id="2981794"/>
    <lineage>
        <taxon>Bacteria</taxon>
        <taxon>Bacillati</taxon>
        <taxon>Bacillota</taxon>
        <taxon>Clostridia</taxon>
        <taxon>Lachnospirales</taxon>
        <taxon>Lachnospiraceae</taxon>
        <taxon>Roseburia</taxon>
    </lineage>
</organism>
<comment type="caution">
    <text evidence="7">The sequence shown here is derived from an EMBL/GenBank/DDBJ whole genome shotgun (WGS) entry which is preliminary data.</text>
</comment>
<feature type="transmembrane region" description="Helical" evidence="6">
    <location>
        <begin position="280"/>
        <end position="296"/>
    </location>
</feature>
<evidence type="ECO:0000256" key="4">
    <source>
        <dbReference type="ARBA" id="ARBA00022989"/>
    </source>
</evidence>
<keyword evidence="5 6" id="KW-0472">Membrane</keyword>
<comment type="similarity">
    <text evidence="2">Belongs to the autoinducer-2 exporter (AI-2E) (TC 2.A.86) family.</text>
</comment>
<sequence length="358" mass="39070">MPHTDGMTGKTRQLIKKIIYLAGITVAVYLGMRFALPIVIPFLLAILITRMLCKPVAFLSEKTKLPKGIVSTAAVLLLLAVIFLPIGYLVYKGICELASLITNYPALFGKADTLWCSCCERVAEITGMKTETMVQWGKNCAAYVSSQAETKLIPAMMNGSLASLRGLAAFFGICIVTVVAAVLILCDYDNLVQRWRKSSFYSWGGRIFQNMCHAGGTYLKAQLIILALISGVCIAGLFLTGNSYAILAGVLIGMSDALPFIGTGLVFIPWLIIDLFRGKYFAAVIYGILFILSTFIREFMEPRLMGRGLGVHPLAVIISIYAGLKIYGTAGVILGPLSGFLIWEIYRSICGREEKEIT</sequence>
<feature type="transmembrane region" description="Helical" evidence="6">
    <location>
        <begin position="166"/>
        <end position="188"/>
    </location>
</feature>
<keyword evidence="3 6" id="KW-0812">Transmembrane</keyword>